<feature type="transmembrane region" description="Helical" evidence="1">
    <location>
        <begin position="84"/>
        <end position="106"/>
    </location>
</feature>
<feature type="transmembrane region" description="Helical" evidence="1">
    <location>
        <begin position="51"/>
        <end position="72"/>
    </location>
</feature>
<proteinExistence type="predicted"/>
<evidence type="ECO:0000313" key="3">
    <source>
        <dbReference type="EMBL" id="OGG46648.1"/>
    </source>
</evidence>
<gene>
    <name evidence="3" type="ORF">A3F84_29465</name>
</gene>
<accession>A0A1F6CBN0</accession>
<protein>
    <recommendedName>
        <fullName evidence="5">Conjugal transfer protein TrbC</fullName>
    </recommendedName>
</protein>
<keyword evidence="2" id="KW-0732">Signal</keyword>
<keyword evidence="1" id="KW-0812">Transmembrane</keyword>
<feature type="signal peptide" evidence="2">
    <location>
        <begin position="1"/>
        <end position="27"/>
    </location>
</feature>
<dbReference type="AlphaFoldDB" id="A0A1F6CBN0"/>
<reference evidence="3 4" key="1">
    <citation type="journal article" date="2016" name="Nat. Commun.">
        <title>Thousands of microbial genomes shed light on interconnected biogeochemical processes in an aquifer system.</title>
        <authorList>
            <person name="Anantharaman K."/>
            <person name="Brown C.T."/>
            <person name="Hug L.A."/>
            <person name="Sharon I."/>
            <person name="Castelle C.J."/>
            <person name="Probst A.J."/>
            <person name="Thomas B.C."/>
            <person name="Singh A."/>
            <person name="Wilkins M.J."/>
            <person name="Karaoz U."/>
            <person name="Brodie E.L."/>
            <person name="Williams K.H."/>
            <person name="Hubbard S.S."/>
            <person name="Banfield J.F."/>
        </authorList>
    </citation>
    <scope>NUCLEOTIDE SEQUENCE [LARGE SCALE GENOMIC DNA]</scope>
    <source>
        <strain evidence="4">RIFCSPLOWO2_12_FULL_64_10</strain>
    </source>
</reference>
<organism evidence="3 4">
    <name type="scientific">Handelsmanbacteria sp. (strain RIFCSPLOWO2_12_FULL_64_10)</name>
    <dbReference type="NCBI Taxonomy" id="1817868"/>
    <lineage>
        <taxon>Bacteria</taxon>
        <taxon>Candidatus Handelsmaniibacteriota</taxon>
    </lineage>
</organism>
<comment type="caution">
    <text evidence="3">The sequence shown here is derived from an EMBL/GenBank/DDBJ whole genome shotgun (WGS) entry which is preliminary data.</text>
</comment>
<keyword evidence="1" id="KW-0472">Membrane</keyword>
<evidence type="ECO:0000313" key="4">
    <source>
        <dbReference type="Proteomes" id="UP000178606"/>
    </source>
</evidence>
<feature type="chain" id="PRO_5009523300" description="Conjugal transfer protein TrbC" evidence="2">
    <location>
        <begin position="28"/>
        <end position="116"/>
    </location>
</feature>
<dbReference type="EMBL" id="MFKF01000291">
    <property type="protein sequence ID" value="OGG46648.1"/>
    <property type="molecule type" value="Genomic_DNA"/>
</dbReference>
<keyword evidence="1" id="KW-1133">Transmembrane helix</keyword>
<name>A0A1F6CBN0_HANXR</name>
<evidence type="ECO:0008006" key="5">
    <source>
        <dbReference type="Google" id="ProtNLM"/>
    </source>
</evidence>
<evidence type="ECO:0000256" key="2">
    <source>
        <dbReference type="SAM" id="SignalP"/>
    </source>
</evidence>
<sequence length="116" mass="12028">MDLRRSNLIAAAYAVIFLAAIQSIAVAQQTVDDALKADNATGQGADMLKIAAWIVVFVFLVGGGIVVGGKAIMHGMNEGKWGNAIAGLAFGALLCLTPALVGYIMGVDLFQMFGIN</sequence>
<evidence type="ECO:0000256" key="1">
    <source>
        <dbReference type="SAM" id="Phobius"/>
    </source>
</evidence>
<dbReference type="Proteomes" id="UP000178606">
    <property type="component" value="Unassembled WGS sequence"/>
</dbReference>